<reference evidence="2" key="5">
    <citation type="journal article" date="2001" name="Nature">
        <title>Functional annotation of a full-length mouse cDNA collection.</title>
        <authorList>
            <consortium name="The RIKEN Genome Exploration Research Group Phase II Team and the FANTOM Consortium"/>
        </authorList>
    </citation>
    <scope>NUCLEOTIDE SEQUENCE</scope>
    <source>
        <strain evidence="2">C57BL/6J</strain>
        <tissue evidence="2">Whole body</tissue>
    </source>
</reference>
<reference evidence="2" key="4">
    <citation type="submission" date="2000-07" db="EMBL/GenBank/DDBJ databases">
        <authorList>
            <person name="Adachi J."/>
            <person name="Aizawa K."/>
            <person name="Akahira S."/>
            <person name="Akimura T."/>
            <person name="Arai A."/>
            <person name="Aono H."/>
            <person name="Arakawa T."/>
            <person name="Bono H."/>
            <person name="Carninci P."/>
            <person name="Fukuda S."/>
            <person name="Fukunishi Y."/>
            <person name="Furuno M."/>
            <person name="Hanagaki T."/>
            <person name="Hara A."/>
            <person name="Hayatsu N."/>
            <person name="Hiramoto K."/>
            <person name="Hiraoka T."/>
            <person name="Hori F."/>
            <person name="Imotani K."/>
            <person name="Ishii Y."/>
            <person name="Itoh M."/>
            <person name="Izawa M."/>
            <person name="Kasukawa T."/>
            <person name="Kato H."/>
            <person name="Kawai J."/>
            <person name="Kojima Y."/>
            <person name="Konno H."/>
            <person name="Kouda M."/>
            <person name="Koya S."/>
            <person name="Kurihara C."/>
            <person name="Matsuyama T."/>
            <person name="Miyazaki A."/>
            <person name="Nishi K."/>
            <person name="Nomura K."/>
            <person name="Numazaki R."/>
            <person name="Ohno M."/>
            <person name="Okazaki Y."/>
            <person name="Okido T."/>
            <person name="Owa C."/>
            <person name="Saito H."/>
            <person name="Saito R."/>
            <person name="Sakai C."/>
            <person name="Sakai K."/>
            <person name="Sano H."/>
            <person name="Sasaki D."/>
            <person name="Shibata K."/>
            <person name="Shibata Y."/>
            <person name="Shinagawa A."/>
            <person name="Shiraki T."/>
            <person name="Sogabe Y."/>
            <person name="Suzuki H."/>
            <person name="Tagami M."/>
            <person name="Tagawa A."/>
            <person name="Takahashi F."/>
            <person name="Tanaka T."/>
            <person name="Tejima Y."/>
            <person name="Toya T."/>
            <person name="Yamamura T."/>
            <person name="Yasunishi A."/>
            <person name="Yoshida K."/>
            <person name="Yoshino M."/>
            <person name="Muramatsu M."/>
            <person name="Hayashizaki Y."/>
        </authorList>
    </citation>
    <scope>NUCLEOTIDE SEQUENCE</scope>
    <source>
        <strain evidence="2">C57BL/6J</strain>
        <tissue evidence="2">Whole body</tissue>
    </source>
</reference>
<dbReference type="MGI" id="MGI:1918248">
    <property type="gene designation" value="Phf6"/>
</dbReference>
<feature type="region of interest" description="Disordered" evidence="1">
    <location>
        <begin position="145"/>
        <end position="167"/>
    </location>
</feature>
<reference evidence="2" key="8">
    <citation type="journal article" date="2005" name="Science">
        <title>Antisense Transcription in the Mammalian Transcriptome.</title>
        <authorList>
            <consortium name="RIKEN Genome Exploration Research Group and Genome Science Group (Genome Network Project Core Group) and the FANTOM Consortium"/>
        </authorList>
    </citation>
    <scope>NUCLEOTIDE SEQUENCE</scope>
    <source>
        <strain evidence="2">C57BL/6J</strain>
        <tissue evidence="2">Whole body</tissue>
    </source>
</reference>
<reference evidence="2" key="6">
    <citation type="journal article" date="2002" name="Nature">
        <title>Analysis of the mouse transcriptome based on functional annotation of 60,770 full-length cDNAs.</title>
        <authorList>
            <consortium name="The FANTOM Consortium and the RIKEN Genome Exploration Research Group Phase I and II Team"/>
        </authorList>
    </citation>
    <scope>NUCLEOTIDE SEQUENCE</scope>
    <source>
        <strain evidence="2">C57BL/6J</strain>
        <tissue evidence="2">Whole body</tissue>
    </source>
</reference>
<accession>Q9CSQ5</accession>
<dbReference type="EMBL" id="AK012211">
    <property type="protein sequence ID" value="BAB28099.1"/>
    <property type="molecule type" value="mRNA"/>
</dbReference>
<dbReference type="AGR" id="MGI:1918248"/>
<feature type="non-terminal residue" evidence="2">
    <location>
        <position position="1"/>
    </location>
</feature>
<evidence type="ECO:0000313" key="3">
    <source>
        <dbReference type="MGI" id="MGI:1918248"/>
    </source>
</evidence>
<reference evidence="2" key="7">
    <citation type="journal article" date="2005" name="Science">
        <title>The Transcriptional Landscape of the Mammalian Genome.</title>
        <authorList>
            <consortium name="The FANTOM Consortium"/>
            <consortium name="Riken Genome Exploration Research Group and Genome Science Group (Genome Network Project Core Group)"/>
        </authorList>
    </citation>
    <scope>NUCLEOTIDE SEQUENCE</scope>
    <source>
        <strain evidence="2">C57BL/6J</strain>
        <tissue evidence="2">Whole body</tissue>
    </source>
</reference>
<reference evidence="2" key="3">
    <citation type="journal article" date="2000" name="Genome Res.">
        <title>RIKEN integrated sequence analysis (RISA) system--384-format sequencing pipeline with 384 multicapillary sequencer.</title>
        <authorList>
            <person name="Shibata K."/>
            <person name="Itoh M."/>
            <person name="Aizawa K."/>
            <person name="Nagaoka S."/>
            <person name="Sasaki N."/>
            <person name="Carninci P."/>
            <person name="Konno H."/>
            <person name="Akiyama J."/>
            <person name="Nishi K."/>
            <person name="Kitsunai T."/>
            <person name="Tashiro H."/>
            <person name="Itoh M."/>
            <person name="Sumi N."/>
            <person name="Ishii Y."/>
            <person name="Nakamura S."/>
            <person name="Hazama M."/>
            <person name="Nishine T."/>
            <person name="Harada A."/>
            <person name="Yamamoto R."/>
            <person name="Matsumoto H."/>
            <person name="Sakaguchi S."/>
            <person name="Ikegami T."/>
            <person name="Kashiwagi K."/>
            <person name="Fujiwake S."/>
            <person name="Inoue K."/>
            <person name="Togawa Y."/>
            <person name="Izawa M."/>
            <person name="Ohara E."/>
            <person name="Watahiki M."/>
            <person name="Yoneda Y."/>
            <person name="Ishikawa T."/>
            <person name="Ozawa K."/>
            <person name="Tanaka T."/>
            <person name="Matsuura S."/>
            <person name="Kawai J."/>
            <person name="Okazaki Y."/>
            <person name="Muramatsu M."/>
            <person name="Inoue Y."/>
            <person name="Kira A."/>
            <person name="Hayashizaki Y."/>
        </authorList>
    </citation>
    <scope>NUCLEOTIDE SEQUENCE</scope>
    <source>
        <strain evidence="2">C57BL/6J</strain>
        <tissue evidence="2">Whole body</tissue>
    </source>
</reference>
<evidence type="ECO:0000313" key="2">
    <source>
        <dbReference type="EMBL" id="BAB28099.1"/>
    </source>
</evidence>
<protein>
    <submittedName>
        <fullName evidence="2">Uncharacterized protein</fullName>
    </submittedName>
</protein>
<evidence type="ECO:0000256" key="1">
    <source>
        <dbReference type="SAM" id="MobiDB-lite"/>
    </source>
</evidence>
<reference evidence="2" key="2">
    <citation type="journal article" date="2000" name="Genome Res.">
        <title>Normalization and subtraction of cap-trapper-selected cDNAs to prepare full-length cDNA libraries for rapid discovery of new genes.</title>
        <authorList>
            <person name="Carninci P."/>
            <person name="Shibata Y."/>
            <person name="Hayatsu N."/>
            <person name="Sugahara Y."/>
            <person name="Shibata K."/>
            <person name="Itoh M."/>
            <person name="Konno H."/>
            <person name="Okazaki Y."/>
            <person name="Muramatsu M."/>
            <person name="Hayashizaki Y."/>
        </authorList>
    </citation>
    <scope>NUCLEOTIDE SEQUENCE</scope>
    <source>
        <strain evidence="2">C57BL/6J</strain>
        <tissue evidence="2">Whole body</tissue>
    </source>
</reference>
<dbReference type="AlphaFoldDB" id="Q9CSQ5"/>
<reference evidence="2" key="1">
    <citation type="journal article" date="1999" name="Methods Enzymol.">
        <title>High-efficiency full-length cDNA cloning.</title>
        <authorList>
            <person name="Carninci P."/>
            <person name="Hayashizaki Y."/>
        </authorList>
    </citation>
    <scope>NUCLEOTIDE SEQUENCE</scope>
    <source>
        <strain evidence="2">C57BL/6J</strain>
        <tissue evidence="2">Whole body</tissue>
    </source>
</reference>
<feature type="compositionally biased region" description="Basic residues" evidence="1">
    <location>
        <begin position="12"/>
        <end position="21"/>
    </location>
</feature>
<gene>
    <name evidence="3" type="primary">Phf6</name>
</gene>
<name>Q9CSQ5_MOUSE</name>
<proteinExistence type="evidence at transcript level"/>
<feature type="region of interest" description="Disordered" evidence="1">
    <location>
        <begin position="1"/>
        <end position="38"/>
    </location>
</feature>
<organism evidence="2">
    <name type="scientific">Mus musculus</name>
    <name type="common">Mouse</name>
    <dbReference type="NCBI Taxonomy" id="10090"/>
    <lineage>
        <taxon>Eukaryota</taxon>
        <taxon>Metazoa</taxon>
        <taxon>Chordata</taxon>
        <taxon>Craniata</taxon>
        <taxon>Vertebrata</taxon>
        <taxon>Euteleostomi</taxon>
        <taxon>Mammalia</taxon>
        <taxon>Eutheria</taxon>
        <taxon>Euarchontoglires</taxon>
        <taxon>Glires</taxon>
        <taxon>Rodentia</taxon>
        <taxon>Myomorpha</taxon>
        <taxon>Muroidea</taxon>
        <taxon>Muridae</taxon>
        <taxon>Murinae</taxon>
        <taxon>Mus</taxon>
        <taxon>Mus</taxon>
    </lineage>
</organism>
<sequence>STSCGSCAYGGRQRKGARRARLSSNERKLPLATDPALRQCRRTDSRLPRLPSWALSSLRPAVSPTGEFPAVARGPPFSLWREKTKRMAVARPPPLPVVTGGTGGGLLHCQGPPEAPRIVGAPYRGWRPSAVGALRDMLGGSLDFGGGGFTSEERNTGMGASKKKKLC</sequence>